<evidence type="ECO:0000313" key="3">
    <source>
        <dbReference type="Proteomes" id="UP000002231"/>
    </source>
</evidence>
<dbReference type="Proteomes" id="UP000002231">
    <property type="component" value="Chromosome"/>
</dbReference>
<dbReference type="EMBL" id="CP002163">
    <property type="protein sequence ID" value="ADM90074.1"/>
    <property type="molecule type" value="Genomic_DNA"/>
</dbReference>
<accession>E0TJU7</accession>
<dbReference type="Pfam" id="PF13588">
    <property type="entry name" value="HSDR_N_2"/>
    <property type="match status" value="1"/>
</dbReference>
<dbReference type="GO" id="GO:0003676">
    <property type="term" value="F:nucleic acid binding"/>
    <property type="evidence" value="ECO:0007669"/>
    <property type="project" value="InterPro"/>
</dbReference>
<evidence type="ECO:0000313" key="2">
    <source>
        <dbReference type="EMBL" id="ADM90074.1"/>
    </source>
</evidence>
<evidence type="ECO:0000259" key="1">
    <source>
        <dbReference type="Pfam" id="PF13588"/>
    </source>
</evidence>
<protein>
    <recommendedName>
        <fullName evidence="1">Type I restriction enzyme R protein N-terminal domain-containing protein</fullName>
    </recommendedName>
</protein>
<dbReference type="InterPro" id="IPR011856">
    <property type="entry name" value="tRNA_endonuc-like_dom_sf"/>
</dbReference>
<reference evidence="3" key="1">
    <citation type="journal article" date="2010" name="Genome Biol. Evol.">
        <title>Functional convergence in reduced genomes of bacterial symbionts spanning 200 My of evolution.</title>
        <authorList>
            <person name="McCutcheon J.P."/>
            <person name="Moran N.A."/>
        </authorList>
    </citation>
    <scope>NUCLEOTIDE SEQUENCE [LARGE SCALE GENOMIC DNA]</scope>
    <source>
        <strain evidence="3">CARI</strain>
    </source>
</reference>
<dbReference type="HOGENOM" id="CLU_115841_1_0_10"/>
<dbReference type="Gene3D" id="3.40.1350.10">
    <property type="match status" value="1"/>
</dbReference>
<feature type="domain" description="Type I restriction enzyme R protein N-terminal" evidence="1">
    <location>
        <begin position="29"/>
        <end position="136"/>
    </location>
</feature>
<dbReference type="InterPro" id="IPR029464">
    <property type="entry name" value="HSDR_N"/>
</dbReference>
<proteinExistence type="predicted"/>
<keyword evidence="3" id="KW-1185">Reference proteome</keyword>
<gene>
    <name evidence="2" type="ordered locus">SMCARI_280</name>
</gene>
<dbReference type="KEGG" id="sum:SMCARI_280"/>
<dbReference type="BioCyc" id="CSUL706194:GH8S-272-MONOMER"/>
<sequence length="146" mass="18375">MKYNFYYKYYNNNTYIYCIIRNKYYLFTKEEFIRQNILYHLIINKGYDISSIFVEKYFIFNKVKKRIDIIVYNKKKPYILIECKYSCIFSQKVFDQIIKYSFFIKSNYLIITNYINNLIFKIDKKNNRILFFNKIPNFKEKFFIKY</sequence>
<organism evidence="2 3">
    <name type="scientific">Karelsulcia muelleri (strain CARI)</name>
    <name type="common">Sulcia muelleri</name>
    <dbReference type="NCBI Taxonomy" id="706194"/>
    <lineage>
        <taxon>Bacteria</taxon>
        <taxon>Pseudomonadati</taxon>
        <taxon>Bacteroidota</taxon>
        <taxon>Flavobacteriia</taxon>
        <taxon>Flavobacteriales</taxon>
        <taxon>Candidatus Karelsulcia</taxon>
    </lineage>
</organism>
<dbReference type="STRING" id="706194.SMCARI_280"/>
<dbReference type="AlphaFoldDB" id="E0TJU7"/>
<name>E0TJU7_KARMC</name>